<name>A0A5C6X6N8_9DELT</name>
<comment type="similarity">
    <text evidence="1 8">Belongs to the polyribonucleotide nucleotidyltransferase family.</text>
</comment>
<dbReference type="OrthoDB" id="9804305at2"/>
<dbReference type="FunFam" id="3.30.230.70:FF:000002">
    <property type="entry name" value="Polyribonucleotide nucleotidyltransferase"/>
    <property type="match status" value="1"/>
</dbReference>
<dbReference type="PANTHER" id="PTHR11252">
    <property type="entry name" value="POLYRIBONUCLEOTIDE NUCLEOTIDYLTRANSFERASE"/>
    <property type="match status" value="1"/>
</dbReference>
<dbReference type="Pfam" id="PF03725">
    <property type="entry name" value="RNase_PH_C"/>
    <property type="match status" value="1"/>
</dbReference>
<dbReference type="FunFam" id="2.40.50.140:FF:000189">
    <property type="entry name" value="Polyribonucleotide nucleotidyltransferase, putative"/>
    <property type="match status" value="1"/>
</dbReference>
<dbReference type="Gene3D" id="2.40.50.140">
    <property type="entry name" value="Nucleic acid-binding proteins"/>
    <property type="match status" value="1"/>
</dbReference>
<dbReference type="InterPro" id="IPR012162">
    <property type="entry name" value="PNPase"/>
</dbReference>
<keyword evidence="2 8" id="KW-0963">Cytoplasm</keyword>
<dbReference type="Gene3D" id="3.30.230.70">
    <property type="entry name" value="GHMP Kinase, N-terminal domain"/>
    <property type="match status" value="2"/>
</dbReference>
<dbReference type="SUPFAM" id="SSF54211">
    <property type="entry name" value="Ribosomal protein S5 domain 2-like"/>
    <property type="match status" value="2"/>
</dbReference>
<evidence type="ECO:0000256" key="5">
    <source>
        <dbReference type="ARBA" id="ARBA00022723"/>
    </source>
</evidence>
<dbReference type="FunFam" id="3.30.230.70:FF:000001">
    <property type="entry name" value="Polyribonucleotide nucleotidyltransferase"/>
    <property type="match status" value="1"/>
</dbReference>
<dbReference type="EMBL" id="VOSM01000003">
    <property type="protein sequence ID" value="TXD37544.1"/>
    <property type="molecule type" value="Genomic_DNA"/>
</dbReference>
<dbReference type="RefSeq" id="WP_146980700.1">
    <property type="nucleotide sequence ID" value="NZ_VOSM01000003.1"/>
</dbReference>
<comment type="caution">
    <text evidence="10">The sequence shown here is derived from an EMBL/GenBank/DDBJ whole genome shotgun (WGS) entry which is preliminary data.</text>
</comment>
<dbReference type="InterPro" id="IPR036456">
    <property type="entry name" value="PNPase_PH_RNA-bd_sf"/>
</dbReference>
<evidence type="ECO:0000256" key="2">
    <source>
        <dbReference type="ARBA" id="ARBA00022490"/>
    </source>
</evidence>
<organism evidence="10 11">
    <name type="scientific">Lujinxingia vulgaris</name>
    <dbReference type="NCBI Taxonomy" id="2600176"/>
    <lineage>
        <taxon>Bacteria</taxon>
        <taxon>Deltaproteobacteria</taxon>
        <taxon>Bradymonadales</taxon>
        <taxon>Lujinxingiaceae</taxon>
        <taxon>Lujinxingia</taxon>
    </lineage>
</organism>
<dbReference type="GO" id="GO:0005829">
    <property type="term" value="C:cytosol"/>
    <property type="evidence" value="ECO:0007669"/>
    <property type="project" value="TreeGrafter"/>
</dbReference>
<dbReference type="NCBIfam" id="TIGR03591">
    <property type="entry name" value="polynuc_phos"/>
    <property type="match status" value="1"/>
</dbReference>
<evidence type="ECO:0000256" key="8">
    <source>
        <dbReference type="HAMAP-Rule" id="MF_01595"/>
    </source>
</evidence>
<evidence type="ECO:0000259" key="9">
    <source>
        <dbReference type="PROSITE" id="PS50126"/>
    </source>
</evidence>
<dbReference type="InterPro" id="IPR004087">
    <property type="entry name" value="KH_dom"/>
</dbReference>
<comment type="subcellular location">
    <subcellularLocation>
        <location evidence="8">Cytoplasm</location>
    </subcellularLocation>
</comment>
<evidence type="ECO:0000256" key="3">
    <source>
        <dbReference type="ARBA" id="ARBA00022679"/>
    </source>
</evidence>
<dbReference type="SUPFAM" id="SSF55666">
    <property type="entry name" value="Ribonuclease PH domain 2-like"/>
    <property type="match status" value="2"/>
</dbReference>
<feature type="binding site" evidence="8">
    <location>
        <position position="490"/>
    </location>
    <ligand>
        <name>Mg(2+)</name>
        <dbReference type="ChEBI" id="CHEBI:18420"/>
    </ligand>
</feature>
<dbReference type="GO" id="GO:0006402">
    <property type="term" value="P:mRNA catabolic process"/>
    <property type="evidence" value="ECO:0007669"/>
    <property type="project" value="UniProtKB-UniRule"/>
</dbReference>
<keyword evidence="5 8" id="KW-0479">Metal-binding</keyword>
<dbReference type="Pfam" id="PF03726">
    <property type="entry name" value="PNPase"/>
    <property type="match status" value="1"/>
</dbReference>
<dbReference type="PIRSF" id="PIRSF005499">
    <property type="entry name" value="PNPase"/>
    <property type="match status" value="1"/>
</dbReference>
<keyword evidence="4 8" id="KW-0548">Nucleotidyltransferase</keyword>
<dbReference type="InterPro" id="IPR001247">
    <property type="entry name" value="ExoRNase_PH_dom1"/>
</dbReference>
<keyword evidence="7 8" id="KW-0694">RNA-binding</keyword>
<dbReference type="CDD" id="cd11364">
    <property type="entry name" value="RNase_PH_PNPase_2"/>
    <property type="match status" value="1"/>
</dbReference>
<sequence length="701" mass="75563">MAIIREGAKFGDRELIIETGRMARQANGSVVVQYGDSMVLCTATAGGERPDLPFFPLMCDYVENMWAAGTIPGGYFKREGKPSDKAVLSSRLIDRPCRPLFPDGYMNNTQLIAWVISADRIHDTDILGITGASTALMISDIPWNGPVAGVRVGLVDGKFIAHPSFEERERSSLDLVMAISPTAVVMVEGLADEVPEDVMVEALEFGRESVQDVLDLQLKLARSIGKEKMVVNVTKRDDAIDKAVKKAAGTKLKKALAVADKLERYKALDALKDEIVAKLEKDYPENLGDVKDAFGDLKKDVVRKATVKDKIRIDGRGPKDIRQITCEVGVLPMAHGSALFTRGETQALVTTTLGTERDAQRIDTLEGDMTRNFMLHYNFPPFCVGEAKPLRGTSRRETGHGTLAERSISSSLPDQASEFPYTIRIVSDVLESNGSSSMASVCGGSLALMDAGVPVKHATAGIAMGLIKEGDDLVILSDILGDEDHLGDMDFKVCGTEKGITGFQLDTKIEGLSSQTMVDALMQAREGRLHILNIMNEALSTPRKDLAATAPRILTIQIPVSEIGTIIGPGGKTIRAIQETTGTTVNVSDDGTVRIASTGQAAAQQAIEIIEGLTEKPEVGKIYLGTVKTVVDFGAFIEVLPGVDGLCHISELTEGRVNKVEDVLREGDECLVKVIAVDNRSGKIKLSRKEALAERGEDAGE</sequence>
<comment type="cofactor">
    <cofactor evidence="8">
        <name>Mg(2+)</name>
        <dbReference type="ChEBI" id="CHEBI:18420"/>
    </cofactor>
</comment>
<dbReference type="EC" id="2.7.7.8" evidence="8"/>
<dbReference type="InterPro" id="IPR027408">
    <property type="entry name" value="PNPase/RNase_PH_dom_sf"/>
</dbReference>
<dbReference type="CDD" id="cd04472">
    <property type="entry name" value="S1_PNPase"/>
    <property type="match status" value="1"/>
</dbReference>
<dbReference type="GO" id="GO:0004654">
    <property type="term" value="F:polyribonucleotide nucleotidyltransferase activity"/>
    <property type="evidence" value="ECO:0007669"/>
    <property type="project" value="UniProtKB-UniRule"/>
</dbReference>
<dbReference type="InterPro" id="IPR015848">
    <property type="entry name" value="PNPase_PH_RNA-bd_bac/org-type"/>
</dbReference>
<dbReference type="GO" id="GO:0000175">
    <property type="term" value="F:3'-5'-RNA exonuclease activity"/>
    <property type="evidence" value="ECO:0007669"/>
    <property type="project" value="TreeGrafter"/>
</dbReference>
<evidence type="ECO:0000256" key="7">
    <source>
        <dbReference type="ARBA" id="ARBA00022884"/>
    </source>
</evidence>
<dbReference type="CDD" id="cd11363">
    <property type="entry name" value="RNase_PH_PNPase_1"/>
    <property type="match status" value="1"/>
</dbReference>
<dbReference type="SUPFAM" id="SSF46915">
    <property type="entry name" value="Polynucleotide phosphorylase/guanosine pentaphosphate synthase (PNPase/GPSI), domain 3"/>
    <property type="match status" value="1"/>
</dbReference>
<dbReference type="FunFam" id="3.30.1370.10:FF:000001">
    <property type="entry name" value="Polyribonucleotide nucleotidyltransferase"/>
    <property type="match status" value="1"/>
</dbReference>
<dbReference type="InterPro" id="IPR004088">
    <property type="entry name" value="KH_dom_type_1"/>
</dbReference>
<dbReference type="PANTHER" id="PTHR11252:SF0">
    <property type="entry name" value="POLYRIBONUCLEOTIDE NUCLEOTIDYLTRANSFERASE 1, MITOCHONDRIAL"/>
    <property type="match status" value="1"/>
</dbReference>
<keyword evidence="6 8" id="KW-0460">Magnesium</keyword>
<dbReference type="Pfam" id="PF00575">
    <property type="entry name" value="S1"/>
    <property type="match status" value="1"/>
</dbReference>
<keyword evidence="3 8" id="KW-0808">Transferase</keyword>
<dbReference type="InterPro" id="IPR036345">
    <property type="entry name" value="ExoRNase_PH_dom2_sf"/>
</dbReference>
<accession>A0A5C6X6N8</accession>
<reference evidence="10 11" key="1">
    <citation type="submission" date="2019-08" db="EMBL/GenBank/DDBJ databases">
        <title>Bradymonadales sp. TMQ4.</title>
        <authorList>
            <person name="Liang Q."/>
        </authorList>
    </citation>
    <scope>NUCLEOTIDE SEQUENCE [LARGE SCALE GENOMIC DNA]</scope>
    <source>
        <strain evidence="10 11">TMQ4</strain>
    </source>
</reference>
<feature type="binding site" evidence="8">
    <location>
        <position position="484"/>
    </location>
    <ligand>
        <name>Mg(2+)</name>
        <dbReference type="ChEBI" id="CHEBI:18420"/>
    </ligand>
</feature>
<dbReference type="CDD" id="cd02393">
    <property type="entry name" value="KH-I_PNPase"/>
    <property type="match status" value="1"/>
</dbReference>
<dbReference type="NCBIfam" id="NF008805">
    <property type="entry name" value="PRK11824.1"/>
    <property type="match status" value="1"/>
</dbReference>
<dbReference type="InterPro" id="IPR020568">
    <property type="entry name" value="Ribosomal_Su5_D2-typ_SF"/>
</dbReference>
<dbReference type="SUPFAM" id="SSF50249">
    <property type="entry name" value="Nucleic acid-binding proteins"/>
    <property type="match status" value="1"/>
</dbReference>
<dbReference type="GO" id="GO:0003723">
    <property type="term" value="F:RNA binding"/>
    <property type="evidence" value="ECO:0007669"/>
    <property type="project" value="UniProtKB-UniRule"/>
</dbReference>
<gene>
    <name evidence="8 10" type="primary">pnp</name>
    <name evidence="10" type="ORF">FRC98_07580</name>
</gene>
<dbReference type="InterPro" id="IPR015847">
    <property type="entry name" value="ExoRNase_PH_dom2"/>
</dbReference>
<dbReference type="Proteomes" id="UP000321412">
    <property type="component" value="Unassembled WGS sequence"/>
</dbReference>
<dbReference type="Pfam" id="PF00013">
    <property type="entry name" value="KH_1"/>
    <property type="match status" value="1"/>
</dbReference>
<dbReference type="GO" id="GO:0000287">
    <property type="term" value="F:magnesium ion binding"/>
    <property type="evidence" value="ECO:0007669"/>
    <property type="project" value="UniProtKB-UniRule"/>
</dbReference>
<dbReference type="SUPFAM" id="SSF54791">
    <property type="entry name" value="Eukaryotic type KH-domain (KH-domain type I)"/>
    <property type="match status" value="1"/>
</dbReference>
<dbReference type="SMART" id="SM00316">
    <property type="entry name" value="S1"/>
    <property type="match status" value="1"/>
</dbReference>
<dbReference type="InterPro" id="IPR003029">
    <property type="entry name" value="S1_domain"/>
</dbReference>
<evidence type="ECO:0000256" key="1">
    <source>
        <dbReference type="ARBA" id="ARBA00007404"/>
    </source>
</evidence>
<dbReference type="GO" id="GO:0006396">
    <property type="term" value="P:RNA processing"/>
    <property type="evidence" value="ECO:0007669"/>
    <property type="project" value="InterPro"/>
</dbReference>
<dbReference type="SMART" id="SM00322">
    <property type="entry name" value="KH"/>
    <property type="match status" value="1"/>
</dbReference>
<evidence type="ECO:0000313" key="10">
    <source>
        <dbReference type="EMBL" id="TXD37544.1"/>
    </source>
</evidence>
<keyword evidence="11" id="KW-1185">Reference proteome</keyword>
<evidence type="ECO:0000256" key="4">
    <source>
        <dbReference type="ARBA" id="ARBA00022695"/>
    </source>
</evidence>
<dbReference type="Pfam" id="PF01138">
    <property type="entry name" value="RNase_PH"/>
    <property type="match status" value="2"/>
</dbReference>
<dbReference type="HAMAP" id="MF_01595">
    <property type="entry name" value="PNPase"/>
    <property type="match status" value="1"/>
</dbReference>
<evidence type="ECO:0000256" key="6">
    <source>
        <dbReference type="ARBA" id="ARBA00022842"/>
    </source>
</evidence>
<dbReference type="PROSITE" id="PS50126">
    <property type="entry name" value="S1"/>
    <property type="match status" value="1"/>
</dbReference>
<dbReference type="Gene3D" id="3.30.1370.10">
    <property type="entry name" value="K Homology domain, type 1"/>
    <property type="match status" value="1"/>
</dbReference>
<dbReference type="PROSITE" id="PS50084">
    <property type="entry name" value="KH_TYPE_1"/>
    <property type="match status" value="1"/>
</dbReference>
<dbReference type="InterPro" id="IPR012340">
    <property type="entry name" value="NA-bd_OB-fold"/>
</dbReference>
<dbReference type="AlphaFoldDB" id="A0A5C6X6N8"/>
<proteinExistence type="inferred from homology"/>
<evidence type="ECO:0000313" key="11">
    <source>
        <dbReference type="Proteomes" id="UP000321412"/>
    </source>
</evidence>
<feature type="domain" description="S1 motif" evidence="9">
    <location>
        <begin position="620"/>
        <end position="689"/>
    </location>
</feature>
<protein>
    <recommendedName>
        <fullName evidence="8">Polyribonucleotide nucleotidyltransferase</fullName>
        <ecNumber evidence="8">2.7.7.8</ecNumber>
    </recommendedName>
    <alternativeName>
        <fullName evidence="8">Polynucleotide phosphorylase</fullName>
        <shortName evidence="8">PNPase</shortName>
    </alternativeName>
</protein>
<dbReference type="InterPro" id="IPR036612">
    <property type="entry name" value="KH_dom_type_1_sf"/>
</dbReference>
<comment type="function">
    <text evidence="8">Involved in mRNA degradation. Catalyzes the phosphorolysis of single-stranded polyribonucleotides processively in the 3'- to 5'-direction.</text>
</comment>
<comment type="catalytic activity">
    <reaction evidence="8">
        <text>RNA(n+1) + phosphate = RNA(n) + a ribonucleoside 5'-diphosphate</text>
        <dbReference type="Rhea" id="RHEA:22096"/>
        <dbReference type="Rhea" id="RHEA-COMP:14527"/>
        <dbReference type="Rhea" id="RHEA-COMP:17342"/>
        <dbReference type="ChEBI" id="CHEBI:43474"/>
        <dbReference type="ChEBI" id="CHEBI:57930"/>
        <dbReference type="ChEBI" id="CHEBI:140395"/>
        <dbReference type="EC" id="2.7.7.8"/>
    </reaction>
</comment>